<evidence type="ECO:0008006" key="4">
    <source>
        <dbReference type="Google" id="ProtNLM"/>
    </source>
</evidence>
<organism evidence="2 3">
    <name type="scientific">Phyllobacterium salinisoli</name>
    <dbReference type="NCBI Taxonomy" id="1899321"/>
    <lineage>
        <taxon>Bacteria</taxon>
        <taxon>Pseudomonadati</taxon>
        <taxon>Pseudomonadota</taxon>
        <taxon>Alphaproteobacteria</taxon>
        <taxon>Hyphomicrobiales</taxon>
        <taxon>Phyllobacteriaceae</taxon>
        <taxon>Phyllobacterium</taxon>
    </lineage>
</organism>
<dbReference type="Gene3D" id="2.30.30.40">
    <property type="entry name" value="SH3 Domains"/>
    <property type="match status" value="1"/>
</dbReference>
<feature type="compositionally biased region" description="Low complexity" evidence="1">
    <location>
        <begin position="99"/>
        <end position="110"/>
    </location>
</feature>
<reference evidence="2 3" key="1">
    <citation type="submission" date="2018-07" db="EMBL/GenBank/DDBJ databases">
        <title>The draft genome of Phyllobacterium salinisoli.</title>
        <authorList>
            <person name="Liu L."/>
            <person name="Li L."/>
            <person name="Zhang X."/>
            <person name="Liang L."/>
        </authorList>
    </citation>
    <scope>NUCLEOTIDE SEQUENCE [LARGE SCALE GENOMIC DNA]</scope>
    <source>
        <strain evidence="2 3">LLAN61</strain>
    </source>
</reference>
<feature type="compositionally biased region" description="Basic and acidic residues" evidence="1">
    <location>
        <begin position="43"/>
        <end position="57"/>
    </location>
</feature>
<feature type="region of interest" description="Disordered" evidence="1">
    <location>
        <begin position="41"/>
        <end position="110"/>
    </location>
</feature>
<dbReference type="AlphaFoldDB" id="A0A368K186"/>
<feature type="compositionally biased region" description="Basic and acidic residues" evidence="1">
    <location>
        <begin position="72"/>
        <end position="85"/>
    </location>
</feature>
<evidence type="ECO:0000313" key="3">
    <source>
        <dbReference type="Proteomes" id="UP000253420"/>
    </source>
</evidence>
<feature type="compositionally biased region" description="Low complexity" evidence="1">
    <location>
        <begin position="122"/>
        <end position="132"/>
    </location>
</feature>
<keyword evidence="3" id="KW-1185">Reference proteome</keyword>
<evidence type="ECO:0000313" key="2">
    <source>
        <dbReference type="EMBL" id="RCS23139.1"/>
    </source>
</evidence>
<name>A0A368K186_9HYPH</name>
<evidence type="ECO:0000256" key="1">
    <source>
        <dbReference type="SAM" id="MobiDB-lite"/>
    </source>
</evidence>
<accession>A0A368K186</accession>
<protein>
    <recommendedName>
        <fullName evidence="4">SH3 domain-containing protein</fullName>
    </recommendedName>
</protein>
<gene>
    <name evidence="2" type="ORF">DUT91_12530</name>
</gene>
<dbReference type="Proteomes" id="UP000253420">
    <property type="component" value="Unassembled WGS sequence"/>
</dbReference>
<dbReference type="EMBL" id="QOZG01000005">
    <property type="protein sequence ID" value="RCS23139.1"/>
    <property type="molecule type" value="Genomic_DNA"/>
</dbReference>
<feature type="region of interest" description="Disordered" evidence="1">
    <location>
        <begin position="122"/>
        <end position="149"/>
    </location>
</feature>
<proteinExistence type="predicted"/>
<sequence>MSGSGIALLAILGMGGASWWATYEGKHSKADFSRFLSSFSTGKKTETKVSKPRDIIADKAQPPRTQAKAAPGKRDGKDDVSRSAEIRSPSPRPSAPVGSNSFPPRPSSSRNVAALAAVKPPAPLSKAPVAKSGETKAAPKGIPVGRAAPHTTPSVIYARERIIIRQRAWDKAAGVGTVEKGREMRSYGKTGKWHRVVVPSTNMIGWVHEDMLAASQPGLFMTGSIFRTPVNPEIAAPNPPPMPVKSKQ</sequence>
<comment type="caution">
    <text evidence="2">The sequence shown here is derived from an EMBL/GenBank/DDBJ whole genome shotgun (WGS) entry which is preliminary data.</text>
</comment>